<protein>
    <submittedName>
        <fullName evidence="10">PCI domain-containing protein</fullName>
    </submittedName>
</protein>
<dbReference type="AlphaFoldDB" id="A0A914C1I8"/>
<evidence type="ECO:0000256" key="6">
    <source>
        <dbReference type="ARBA" id="ARBA00023242"/>
    </source>
</evidence>
<organism evidence="9 10">
    <name type="scientific">Acrobeloides nanus</name>
    <dbReference type="NCBI Taxonomy" id="290746"/>
    <lineage>
        <taxon>Eukaryota</taxon>
        <taxon>Metazoa</taxon>
        <taxon>Ecdysozoa</taxon>
        <taxon>Nematoda</taxon>
        <taxon>Chromadorea</taxon>
        <taxon>Rhabditida</taxon>
        <taxon>Tylenchina</taxon>
        <taxon>Cephalobomorpha</taxon>
        <taxon>Cephaloboidea</taxon>
        <taxon>Cephalobidae</taxon>
        <taxon>Acrobeloides</taxon>
    </lineage>
</organism>
<dbReference type="SMART" id="SM00088">
    <property type="entry name" value="PINT"/>
    <property type="match status" value="1"/>
</dbReference>
<feature type="compositionally biased region" description="Basic residues" evidence="7">
    <location>
        <begin position="152"/>
        <end position="165"/>
    </location>
</feature>
<evidence type="ECO:0000256" key="3">
    <source>
        <dbReference type="ARBA" id="ARBA00008482"/>
    </source>
</evidence>
<keyword evidence="6" id="KW-0539">Nucleus</keyword>
<dbReference type="GO" id="GO:0010387">
    <property type="term" value="P:COP9 signalosome assembly"/>
    <property type="evidence" value="ECO:0007669"/>
    <property type="project" value="InterPro"/>
</dbReference>
<dbReference type="Pfam" id="PF01399">
    <property type="entry name" value="PCI"/>
    <property type="match status" value="1"/>
</dbReference>
<evidence type="ECO:0000256" key="2">
    <source>
        <dbReference type="ARBA" id="ARBA00004496"/>
    </source>
</evidence>
<keyword evidence="5" id="KW-0736">Signalosome</keyword>
<name>A0A914C1I8_9BILA</name>
<evidence type="ECO:0000256" key="7">
    <source>
        <dbReference type="SAM" id="MobiDB-lite"/>
    </source>
</evidence>
<feature type="domain" description="PCI" evidence="8">
    <location>
        <begin position="1"/>
        <end position="87"/>
    </location>
</feature>
<evidence type="ECO:0000256" key="1">
    <source>
        <dbReference type="ARBA" id="ARBA00004123"/>
    </source>
</evidence>
<evidence type="ECO:0000313" key="9">
    <source>
        <dbReference type="Proteomes" id="UP000887540"/>
    </source>
</evidence>
<dbReference type="PANTHER" id="PTHR15350">
    <property type="entry name" value="COP9 SIGNALOSOME COMPLEX SUBUNIT 7/DENDRITIC CELL PROTEIN GA17"/>
    <property type="match status" value="1"/>
</dbReference>
<reference evidence="10" key="1">
    <citation type="submission" date="2022-11" db="UniProtKB">
        <authorList>
            <consortium name="WormBaseParasite"/>
        </authorList>
    </citation>
    <scope>IDENTIFICATION</scope>
</reference>
<dbReference type="InterPro" id="IPR045237">
    <property type="entry name" value="COPS7/eIF3m"/>
</dbReference>
<dbReference type="GO" id="GO:0008180">
    <property type="term" value="C:COP9 signalosome"/>
    <property type="evidence" value="ECO:0007669"/>
    <property type="project" value="UniProtKB-KW"/>
</dbReference>
<keyword evidence="4" id="KW-0963">Cytoplasm</keyword>
<feature type="region of interest" description="Disordered" evidence="7">
    <location>
        <begin position="105"/>
        <end position="165"/>
    </location>
</feature>
<comment type="subcellular location">
    <subcellularLocation>
        <location evidence="2">Cytoplasm</location>
    </subcellularLocation>
    <subcellularLocation>
        <location evidence="1">Nucleus</location>
    </subcellularLocation>
</comment>
<proteinExistence type="inferred from homology"/>
<feature type="compositionally biased region" description="Basic and acidic residues" evidence="7">
    <location>
        <begin position="105"/>
        <end position="130"/>
    </location>
</feature>
<dbReference type="WBParaSite" id="ACRNAN_Path_1519.g5922.t1">
    <property type="protein sequence ID" value="ACRNAN_Path_1519.g5922.t1"/>
    <property type="gene ID" value="ACRNAN_Path_1519.g5922"/>
</dbReference>
<feature type="compositionally biased region" description="Polar residues" evidence="7">
    <location>
        <begin position="131"/>
        <end position="146"/>
    </location>
</feature>
<accession>A0A914C1I8</accession>
<comment type="similarity">
    <text evidence="3">Belongs to the CSN7/EIF3M family. CSN7 subfamily.</text>
</comment>
<dbReference type="PANTHER" id="PTHR15350:SF5">
    <property type="entry name" value="COP9 SIGNALOSOME COMPLEX SUBUNIT 7"/>
    <property type="match status" value="1"/>
</dbReference>
<evidence type="ECO:0000256" key="5">
    <source>
        <dbReference type="ARBA" id="ARBA00022790"/>
    </source>
</evidence>
<dbReference type="Proteomes" id="UP000887540">
    <property type="component" value="Unplaced"/>
</dbReference>
<dbReference type="GO" id="GO:0005737">
    <property type="term" value="C:cytoplasm"/>
    <property type="evidence" value="ECO:0007669"/>
    <property type="project" value="UniProtKB-SubCell"/>
</dbReference>
<dbReference type="Pfam" id="PF18392">
    <property type="entry name" value="CSN7a_helixI"/>
    <property type="match status" value="1"/>
</dbReference>
<sequence length="165" mass="19099">METDQRNQILTEMASQKKFLGYDELMKALNLSNNRLLEDFLINAMYEGIIQGKLDPKKQSVEIKNWSVSRPVSNEETSIMIETLSNWIDHCKTTIGVLNKEVERSNEQLKANKEKEKRIEEEVEKTRKSLEQGTSYRTSSTSQENKQPSKEVKRHKGLKKRPGGQ</sequence>
<evidence type="ECO:0000256" key="4">
    <source>
        <dbReference type="ARBA" id="ARBA00022490"/>
    </source>
</evidence>
<dbReference type="InterPro" id="IPR000717">
    <property type="entry name" value="PCI_dom"/>
</dbReference>
<evidence type="ECO:0000259" key="8">
    <source>
        <dbReference type="SMART" id="SM00088"/>
    </source>
</evidence>
<dbReference type="InterPro" id="IPR041481">
    <property type="entry name" value="CSN7_helixI"/>
</dbReference>
<keyword evidence="9" id="KW-1185">Reference proteome</keyword>
<evidence type="ECO:0000313" key="10">
    <source>
        <dbReference type="WBParaSite" id="ACRNAN_Path_1519.g5922.t1"/>
    </source>
</evidence>